<protein>
    <recommendedName>
        <fullName evidence="4">Lipoprotein</fullName>
    </recommendedName>
</protein>
<evidence type="ECO:0000313" key="3">
    <source>
        <dbReference type="Proteomes" id="UP000440498"/>
    </source>
</evidence>
<dbReference type="EMBL" id="WHUG01000011">
    <property type="protein sequence ID" value="MQA41160.1"/>
    <property type="molecule type" value="Genomic_DNA"/>
</dbReference>
<dbReference type="AlphaFoldDB" id="A0A6A7N7U2"/>
<proteinExistence type="predicted"/>
<dbReference type="PROSITE" id="PS51257">
    <property type="entry name" value="PROKAR_LIPOPROTEIN"/>
    <property type="match status" value="1"/>
</dbReference>
<evidence type="ECO:0000256" key="1">
    <source>
        <dbReference type="SAM" id="SignalP"/>
    </source>
</evidence>
<sequence>MNNTMKAALLAVVVGLAGCNGSSSNEPAPTSSVPVLGEGALQGYANGDTVSGASIYTNKDGKGYVLLSADGDAAATVMHVVDGSKGRRVPVSGGGMVTLAYDRTQALVLNALSAANAAGNYQVLIGGKPALFTVAADGAISAGSSDCKLSGKVDFSATYGGAAALTLTASGCGNSAEGSYKGLALASADTAPAALQLVGENGNAILDLLAYR</sequence>
<gene>
    <name evidence="2" type="ORF">GEV02_23740</name>
</gene>
<dbReference type="Proteomes" id="UP000440498">
    <property type="component" value="Unassembled WGS sequence"/>
</dbReference>
<name>A0A6A7N7U2_9BURK</name>
<reference evidence="2 3" key="1">
    <citation type="submission" date="2019-10" db="EMBL/GenBank/DDBJ databases">
        <title>Two novel species isolated from a subtropical stream in China.</title>
        <authorList>
            <person name="Lu H."/>
        </authorList>
    </citation>
    <scope>NUCLEOTIDE SEQUENCE [LARGE SCALE GENOMIC DNA]</scope>
    <source>
        <strain evidence="2 3">FT29W</strain>
    </source>
</reference>
<feature type="signal peptide" evidence="1">
    <location>
        <begin position="1"/>
        <end position="24"/>
    </location>
</feature>
<keyword evidence="3" id="KW-1185">Reference proteome</keyword>
<evidence type="ECO:0000313" key="2">
    <source>
        <dbReference type="EMBL" id="MQA41160.1"/>
    </source>
</evidence>
<evidence type="ECO:0008006" key="4">
    <source>
        <dbReference type="Google" id="ProtNLM"/>
    </source>
</evidence>
<organism evidence="2 3">
    <name type="scientific">Rugamonas aquatica</name>
    <dbReference type="NCBI Taxonomy" id="2743357"/>
    <lineage>
        <taxon>Bacteria</taxon>
        <taxon>Pseudomonadati</taxon>
        <taxon>Pseudomonadota</taxon>
        <taxon>Betaproteobacteria</taxon>
        <taxon>Burkholderiales</taxon>
        <taxon>Oxalobacteraceae</taxon>
        <taxon>Telluria group</taxon>
        <taxon>Rugamonas</taxon>
    </lineage>
</organism>
<accession>A0A6A7N7U2</accession>
<feature type="chain" id="PRO_5025518875" description="Lipoprotein" evidence="1">
    <location>
        <begin position="25"/>
        <end position="212"/>
    </location>
</feature>
<keyword evidence="1" id="KW-0732">Signal</keyword>
<dbReference type="RefSeq" id="WP_152840435.1">
    <property type="nucleotide sequence ID" value="NZ_WHUG01000011.1"/>
</dbReference>
<comment type="caution">
    <text evidence="2">The sequence shown here is derived from an EMBL/GenBank/DDBJ whole genome shotgun (WGS) entry which is preliminary data.</text>
</comment>